<reference evidence="2" key="1">
    <citation type="submission" date="2018-05" db="EMBL/GenBank/DDBJ databases">
        <authorList>
            <person name="Lanie J.A."/>
            <person name="Ng W.-L."/>
            <person name="Kazmierczak K.M."/>
            <person name="Andrzejewski T.M."/>
            <person name="Davidsen T.M."/>
            <person name="Wayne K.J."/>
            <person name="Tettelin H."/>
            <person name="Glass J.I."/>
            <person name="Rusch D."/>
            <person name="Podicherti R."/>
            <person name="Tsui H.-C.T."/>
            <person name="Winkler M.E."/>
        </authorList>
    </citation>
    <scope>NUCLEOTIDE SEQUENCE</scope>
</reference>
<keyword evidence="1" id="KW-0812">Transmembrane</keyword>
<gene>
    <name evidence="2" type="ORF">METZ01_LOCUS163037</name>
</gene>
<keyword evidence="1" id="KW-0472">Membrane</keyword>
<keyword evidence="1" id="KW-1133">Transmembrane helix</keyword>
<evidence type="ECO:0000313" key="2">
    <source>
        <dbReference type="EMBL" id="SVB10183.1"/>
    </source>
</evidence>
<proteinExistence type="predicted"/>
<dbReference type="EMBL" id="UINC01028711">
    <property type="protein sequence ID" value="SVB10183.1"/>
    <property type="molecule type" value="Genomic_DNA"/>
</dbReference>
<evidence type="ECO:0000256" key="1">
    <source>
        <dbReference type="SAM" id="Phobius"/>
    </source>
</evidence>
<sequence length="281" mass="29621">MAGKININPDTVKGNIDLVIVVVATLGLLGYGWLQLDATGTIRADSSEKLESQTRTYNEKKNYSLPESLGLTNSPSITTDKPHGNLALVKGAGTNFVSHLNRVRTKFAPLVIPDGLELDEKTGAIKKVTLMQRGTKYSATAPPVVVKSVNGQGAKLVAWTRSMGGDTPEQYYVEKITVDAGGSGYTKGDIAIIIGDDFGGGGGADPNGLDQVQGGAPGFNAPPGQMGMMGMPGMGMMGSGGVSEDDSEARYGLDNDTFRDFMQSTVFGLQSRCKAQRIRLP</sequence>
<accession>A0A382BAA7</accession>
<feature type="non-terminal residue" evidence="2">
    <location>
        <position position="281"/>
    </location>
</feature>
<protein>
    <submittedName>
        <fullName evidence="2">Uncharacterized protein</fullName>
    </submittedName>
</protein>
<dbReference type="AlphaFoldDB" id="A0A382BAA7"/>
<organism evidence="2">
    <name type="scientific">marine metagenome</name>
    <dbReference type="NCBI Taxonomy" id="408172"/>
    <lineage>
        <taxon>unclassified sequences</taxon>
        <taxon>metagenomes</taxon>
        <taxon>ecological metagenomes</taxon>
    </lineage>
</organism>
<feature type="transmembrane region" description="Helical" evidence="1">
    <location>
        <begin position="12"/>
        <end position="34"/>
    </location>
</feature>
<name>A0A382BAA7_9ZZZZ</name>